<dbReference type="InterPro" id="IPR027367">
    <property type="entry name" value="Gly-zipper_YMGG"/>
</dbReference>
<name>E8LH76_SUCHY</name>
<evidence type="ECO:0000313" key="4">
    <source>
        <dbReference type="Proteomes" id="UP000018458"/>
    </source>
</evidence>
<accession>E8LH76</accession>
<dbReference type="Pfam" id="PF13441">
    <property type="entry name" value="Gly-zipper_YMGG"/>
    <property type="match status" value="1"/>
</dbReference>
<evidence type="ECO:0000259" key="2">
    <source>
        <dbReference type="Pfam" id="PF13441"/>
    </source>
</evidence>
<organism evidence="3 4">
    <name type="scientific">Succinatimonas hippei (strain DSM 22608 / JCM 16073 / KCTC 15190 / YIT 12066)</name>
    <dbReference type="NCBI Taxonomy" id="762983"/>
    <lineage>
        <taxon>Bacteria</taxon>
        <taxon>Pseudomonadati</taxon>
        <taxon>Pseudomonadota</taxon>
        <taxon>Gammaproteobacteria</taxon>
        <taxon>Aeromonadales</taxon>
        <taxon>Succinivibrionaceae</taxon>
        <taxon>Succinatimonas</taxon>
    </lineage>
</organism>
<gene>
    <name evidence="3" type="ORF">HMPREF9444_00033</name>
</gene>
<dbReference type="Proteomes" id="UP000018458">
    <property type="component" value="Unassembled WGS sequence"/>
</dbReference>
<dbReference type="AlphaFoldDB" id="E8LH76"/>
<comment type="caution">
    <text evidence="3">The sequence shown here is derived from an EMBL/GenBank/DDBJ whole genome shotgun (WGS) entry which is preliminary data.</text>
</comment>
<feature type="signal peptide" evidence="1">
    <location>
        <begin position="1"/>
        <end position="28"/>
    </location>
</feature>
<dbReference type="STRING" id="762983.HMPREF9444_00033"/>
<evidence type="ECO:0000256" key="1">
    <source>
        <dbReference type="SAM" id="SignalP"/>
    </source>
</evidence>
<feature type="domain" description="YMGG-like Gly-zipper" evidence="2">
    <location>
        <begin position="63"/>
        <end position="100"/>
    </location>
</feature>
<feature type="chain" id="PRO_5003227017" description="YMGG-like Gly-zipper domain-containing protein" evidence="1">
    <location>
        <begin position="29"/>
        <end position="172"/>
    </location>
</feature>
<protein>
    <recommendedName>
        <fullName evidence="2">YMGG-like Gly-zipper domain-containing protein</fullName>
    </recommendedName>
</protein>
<keyword evidence="1" id="KW-0732">Signal</keyword>
<sequence>MIWRNFMHKKTFISFAGPVLLASAVFMAGCTTPTGTVGKMSYFTEGVITDIEVIDVQKNNIETGTNTGLGAAAGAIAGQAIGRDSKGTLIGAGIGAAIGFLGSKFAESGDGMRLTVNTDNGLVLIDQPYSCLFKINSKVRMINNNGSYQLQVFDGTRYRTAVAQSKSECPLE</sequence>
<dbReference type="HOGENOM" id="CLU_1554496_0_0_6"/>
<keyword evidence="4" id="KW-1185">Reference proteome</keyword>
<dbReference type="EMBL" id="AEVO01000002">
    <property type="protein sequence ID" value="EFY08126.1"/>
    <property type="molecule type" value="Genomic_DNA"/>
</dbReference>
<reference evidence="3 4" key="1">
    <citation type="submission" date="2011-01" db="EMBL/GenBank/DDBJ databases">
        <authorList>
            <person name="Weinstock G."/>
            <person name="Sodergren E."/>
            <person name="Clifton S."/>
            <person name="Fulton L."/>
            <person name="Fulton B."/>
            <person name="Courtney L."/>
            <person name="Fronick C."/>
            <person name="Harrison M."/>
            <person name="Strong C."/>
            <person name="Farmer C."/>
            <person name="Delahaunty K."/>
            <person name="Markovic C."/>
            <person name="Hall O."/>
            <person name="Minx P."/>
            <person name="Tomlinson C."/>
            <person name="Mitreva M."/>
            <person name="Hou S."/>
            <person name="Chen J."/>
            <person name="Wollam A."/>
            <person name="Pepin K.H."/>
            <person name="Johnson M."/>
            <person name="Bhonagiri V."/>
            <person name="Zhang X."/>
            <person name="Suruliraj S."/>
            <person name="Warren W."/>
            <person name="Chinwalla A."/>
            <person name="Mardis E.R."/>
            <person name="Wilson R.K."/>
        </authorList>
    </citation>
    <scope>NUCLEOTIDE SEQUENCE [LARGE SCALE GENOMIC DNA]</scope>
    <source>
        <strain evidence="4">DSM 22608 / JCM 16073 / KCTC 15190 / YIT 12066</strain>
    </source>
</reference>
<dbReference type="PROSITE" id="PS51257">
    <property type="entry name" value="PROKAR_LIPOPROTEIN"/>
    <property type="match status" value="1"/>
</dbReference>
<proteinExistence type="predicted"/>
<evidence type="ECO:0000313" key="3">
    <source>
        <dbReference type="EMBL" id="EFY08126.1"/>
    </source>
</evidence>